<keyword evidence="2" id="KW-1185">Reference proteome</keyword>
<reference evidence="1" key="1">
    <citation type="submission" date="2019-06" db="EMBL/GenBank/DDBJ databases">
        <title>Complete genome sequence of Methylogaea oryzae strain JCM16910.</title>
        <authorList>
            <person name="Asakawa S."/>
        </authorList>
    </citation>
    <scope>NUCLEOTIDE SEQUENCE</scope>
    <source>
        <strain evidence="1">E10</strain>
    </source>
</reference>
<dbReference type="RefSeq" id="WP_221048734.1">
    <property type="nucleotide sequence ID" value="NZ_AP019782.1"/>
</dbReference>
<organism evidence="1 2">
    <name type="scientific">Methylogaea oryzae</name>
    <dbReference type="NCBI Taxonomy" id="1295382"/>
    <lineage>
        <taxon>Bacteria</taxon>
        <taxon>Pseudomonadati</taxon>
        <taxon>Pseudomonadota</taxon>
        <taxon>Gammaproteobacteria</taxon>
        <taxon>Methylococcales</taxon>
        <taxon>Methylococcaceae</taxon>
        <taxon>Methylogaea</taxon>
    </lineage>
</organism>
<evidence type="ECO:0008006" key="3">
    <source>
        <dbReference type="Google" id="ProtNLM"/>
    </source>
</evidence>
<dbReference type="Pfam" id="PF10049">
    <property type="entry name" value="DUF2283"/>
    <property type="match status" value="1"/>
</dbReference>
<sequence>MRVNYDRNTDSLTLILQERPVRETDKIGPGVVADFAADGTLIALKVERASLRVDAPGLVEFVDHGLAAAPTYSAAA</sequence>
<dbReference type="AlphaFoldDB" id="A0A8D4VQV4"/>
<gene>
    <name evidence="1" type="ORF">MoryE10_15450</name>
</gene>
<dbReference type="KEGG" id="moz:MoryE10_15450"/>
<protein>
    <recommendedName>
        <fullName evidence="3">DUF2283 domain-containing protein</fullName>
    </recommendedName>
</protein>
<dbReference type="Proteomes" id="UP000824988">
    <property type="component" value="Chromosome"/>
</dbReference>
<dbReference type="InterPro" id="IPR019270">
    <property type="entry name" value="DUF2283"/>
</dbReference>
<accession>A0A8D4VQV4</accession>
<evidence type="ECO:0000313" key="1">
    <source>
        <dbReference type="EMBL" id="BBL70939.1"/>
    </source>
</evidence>
<proteinExistence type="predicted"/>
<evidence type="ECO:0000313" key="2">
    <source>
        <dbReference type="Proteomes" id="UP000824988"/>
    </source>
</evidence>
<dbReference type="EMBL" id="AP019782">
    <property type="protein sequence ID" value="BBL70939.1"/>
    <property type="molecule type" value="Genomic_DNA"/>
</dbReference>
<name>A0A8D4VQV4_9GAMM</name>